<dbReference type="GO" id="GO:0042026">
    <property type="term" value="P:protein refolding"/>
    <property type="evidence" value="ECO:0007669"/>
    <property type="project" value="UniProtKB-ARBA"/>
</dbReference>
<comment type="catalytic activity">
    <reaction evidence="1 9 10">
        <text>[protein]-peptidylproline (omega=180) = [protein]-peptidylproline (omega=0)</text>
        <dbReference type="Rhea" id="RHEA:16237"/>
        <dbReference type="Rhea" id="RHEA-COMP:10747"/>
        <dbReference type="Rhea" id="RHEA-COMP:10748"/>
        <dbReference type="ChEBI" id="CHEBI:83833"/>
        <dbReference type="ChEBI" id="CHEBI:83834"/>
        <dbReference type="EC" id="5.2.1.8"/>
    </reaction>
</comment>
<dbReference type="RefSeq" id="WP_005499660.1">
    <property type="nucleotide sequence ID" value="NZ_ABIC01000018.1"/>
</dbReference>
<keyword evidence="5 9" id="KW-0697">Rotamase</keyword>
<evidence type="ECO:0000256" key="7">
    <source>
        <dbReference type="ARBA" id="ARBA00023235"/>
    </source>
</evidence>
<dbReference type="GO" id="GO:0003755">
    <property type="term" value="F:peptidyl-prolyl cis-trans isomerase activity"/>
    <property type="evidence" value="ECO:0007669"/>
    <property type="project" value="UniProtKB-UniRule"/>
</dbReference>
<name>A9DAN8_9GAMM</name>
<evidence type="ECO:0000313" key="12">
    <source>
        <dbReference type="EMBL" id="EDQ00620.1"/>
    </source>
</evidence>
<keyword evidence="4" id="KW-0963">Cytoplasm</keyword>
<keyword evidence="7 9" id="KW-0413">Isomerase</keyword>
<dbReference type="InterPro" id="IPR046357">
    <property type="entry name" value="PPIase_dom_sf"/>
</dbReference>
<protein>
    <recommendedName>
        <fullName evidence="10">Peptidyl-prolyl cis-trans isomerase</fullName>
        <ecNumber evidence="10">5.2.1.8</ecNumber>
    </recommendedName>
</protein>
<dbReference type="SUPFAM" id="SSF54534">
    <property type="entry name" value="FKBP-like"/>
    <property type="match status" value="1"/>
</dbReference>
<comment type="caution">
    <text evidence="12">The sequence shown here is derived from an EMBL/GenBank/DDBJ whole genome shotgun (WGS) entry which is preliminary data.</text>
</comment>
<keyword evidence="13" id="KW-1185">Reference proteome</keyword>
<gene>
    <name evidence="12" type="ORF">KT99_03704</name>
</gene>
<dbReference type="AlphaFoldDB" id="A9DAN8"/>
<dbReference type="EMBL" id="ABIC01000018">
    <property type="protein sequence ID" value="EDQ00620.1"/>
    <property type="molecule type" value="Genomic_DNA"/>
</dbReference>
<dbReference type="NCBIfam" id="NF008008">
    <property type="entry name" value="PRK10737.1"/>
    <property type="match status" value="1"/>
</dbReference>
<dbReference type="EC" id="5.2.1.8" evidence="10"/>
<dbReference type="GO" id="GO:0005737">
    <property type="term" value="C:cytoplasm"/>
    <property type="evidence" value="ECO:0007669"/>
    <property type="project" value="UniProtKB-SubCell"/>
</dbReference>
<feature type="domain" description="PPIase FKBP-type" evidence="11">
    <location>
        <begin position="6"/>
        <end position="83"/>
    </location>
</feature>
<evidence type="ECO:0000256" key="1">
    <source>
        <dbReference type="ARBA" id="ARBA00000971"/>
    </source>
</evidence>
<proteinExistence type="inferred from homology"/>
<evidence type="ECO:0000259" key="11">
    <source>
        <dbReference type="PROSITE" id="PS50059"/>
    </source>
</evidence>
<evidence type="ECO:0000313" key="13">
    <source>
        <dbReference type="Proteomes" id="UP000005839"/>
    </source>
</evidence>
<evidence type="ECO:0000256" key="9">
    <source>
        <dbReference type="PROSITE-ProRule" id="PRU00277"/>
    </source>
</evidence>
<dbReference type="Pfam" id="PF00254">
    <property type="entry name" value="FKBP_C"/>
    <property type="match status" value="1"/>
</dbReference>
<comment type="function">
    <text evidence="8">Also involved in hydrogenase metallocenter assembly, probably by participating in the nickel insertion step. This function in hydrogenase biosynthesis requires chaperone activity and the presence of the metal-binding domain, but not PPIase activity.</text>
</comment>
<evidence type="ECO:0000256" key="5">
    <source>
        <dbReference type="ARBA" id="ARBA00023110"/>
    </source>
</evidence>
<dbReference type="STRING" id="314608.KT99_03704"/>
<organism evidence="12 13">
    <name type="scientific">Shewanella benthica KT99</name>
    <dbReference type="NCBI Taxonomy" id="314608"/>
    <lineage>
        <taxon>Bacteria</taxon>
        <taxon>Pseudomonadati</taxon>
        <taxon>Pseudomonadota</taxon>
        <taxon>Gammaproteobacteria</taxon>
        <taxon>Alteromonadales</taxon>
        <taxon>Shewanellaceae</taxon>
        <taxon>Shewanella</taxon>
    </lineage>
</organism>
<evidence type="ECO:0000256" key="3">
    <source>
        <dbReference type="ARBA" id="ARBA00006577"/>
    </source>
</evidence>
<reference evidence="12 13" key="1">
    <citation type="submission" date="2007-10" db="EMBL/GenBank/DDBJ databases">
        <authorList>
            <person name="Yayanos A."/>
            <person name="Ferriera S."/>
            <person name="Johnson J."/>
            <person name="Kravitz S."/>
            <person name="Halpern A."/>
            <person name="Remington K."/>
            <person name="Beeson K."/>
            <person name="Tran B."/>
            <person name="Rogers Y.-H."/>
            <person name="Friedman R."/>
            <person name="Venter J.C."/>
        </authorList>
    </citation>
    <scope>NUCLEOTIDE SEQUENCE [LARGE SCALE GENOMIC DNA]</scope>
    <source>
        <strain evidence="12 13">KT99</strain>
    </source>
</reference>
<evidence type="ECO:0000256" key="2">
    <source>
        <dbReference type="ARBA" id="ARBA00004496"/>
    </source>
</evidence>
<evidence type="ECO:0000256" key="4">
    <source>
        <dbReference type="ARBA" id="ARBA00022490"/>
    </source>
</evidence>
<keyword evidence="6" id="KW-0143">Chaperone</keyword>
<dbReference type="Gene3D" id="3.10.50.40">
    <property type="match status" value="1"/>
</dbReference>
<evidence type="ECO:0000256" key="8">
    <source>
        <dbReference type="ARBA" id="ARBA00037071"/>
    </source>
</evidence>
<dbReference type="PANTHER" id="PTHR47861:SF3">
    <property type="entry name" value="FKBP-TYPE PEPTIDYL-PROLYL CIS-TRANS ISOMERASE SLYD"/>
    <property type="match status" value="1"/>
</dbReference>
<evidence type="ECO:0000256" key="6">
    <source>
        <dbReference type="ARBA" id="ARBA00023186"/>
    </source>
</evidence>
<dbReference type="InterPro" id="IPR001179">
    <property type="entry name" value="PPIase_FKBP_dom"/>
</dbReference>
<comment type="similarity">
    <text evidence="3 10">Belongs to the FKBP-type PPIase family.</text>
</comment>
<dbReference type="PANTHER" id="PTHR47861">
    <property type="entry name" value="FKBP-TYPE PEPTIDYL-PROLYL CIS-TRANS ISOMERASE SLYD"/>
    <property type="match status" value="1"/>
</dbReference>
<dbReference type="Proteomes" id="UP000005839">
    <property type="component" value="Unassembled WGS sequence"/>
</dbReference>
<accession>A9DAN8</accession>
<comment type="subcellular location">
    <subcellularLocation>
        <location evidence="2">Cytoplasm</location>
    </subcellularLocation>
</comment>
<dbReference type="PROSITE" id="PS50059">
    <property type="entry name" value="FKBP_PPIASE"/>
    <property type="match status" value="1"/>
</dbReference>
<evidence type="ECO:0000256" key="10">
    <source>
        <dbReference type="RuleBase" id="RU003915"/>
    </source>
</evidence>
<sequence>MKITQHSAVSIHYRLTDEKGELIEDSFEGEPMLYLHGTENMIPGLEAELEGKVAGDKLDVTVAAENGYGPYHDGLRQEVPLSAFGDIEDIVPGMRFIADTEMGQRPVQVKEIKDDVVVVDGNHPLAGQSLHFSVEVLEVREATAEEIAHGHIHAHGSCGSEHKGGCCGGGADHGHEHSNKEDCCGGADHGHEHSNKEGCCGGADHGHEHSNKEGCCGGADHGHEHSNNKEGCCGSGADHGHEHSNKGGCCSEKKDEPAKEGCDGNGGCGCKS</sequence>